<evidence type="ECO:0000256" key="3">
    <source>
        <dbReference type="ARBA" id="ARBA00023186"/>
    </source>
</evidence>
<dbReference type="EMBL" id="OOFM01000003">
    <property type="protein sequence ID" value="SPL62676.1"/>
    <property type="molecule type" value="Genomic_DNA"/>
</dbReference>
<feature type="compositionally biased region" description="Basic and acidic residues" evidence="7">
    <location>
        <begin position="1"/>
        <end position="22"/>
    </location>
</feature>
<dbReference type="PROSITE" id="PS01071">
    <property type="entry name" value="GRPE"/>
    <property type="match status" value="1"/>
</dbReference>
<dbReference type="GO" id="GO:0005737">
    <property type="term" value="C:cytoplasm"/>
    <property type="evidence" value="ECO:0007669"/>
    <property type="project" value="UniProtKB-SubCell"/>
</dbReference>
<feature type="region of interest" description="Disordered" evidence="7">
    <location>
        <begin position="1"/>
        <end position="54"/>
    </location>
</feature>
<dbReference type="GO" id="GO:0051082">
    <property type="term" value="F:unfolded protein binding"/>
    <property type="evidence" value="ECO:0007669"/>
    <property type="project" value="TreeGrafter"/>
</dbReference>
<dbReference type="Gene3D" id="3.90.20.20">
    <property type="match status" value="1"/>
</dbReference>
<dbReference type="GO" id="GO:0051087">
    <property type="term" value="F:protein-folding chaperone binding"/>
    <property type="evidence" value="ECO:0007669"/>
    <property type="project" value="InterPro"/>
</dbReference>
<feature type="compositionally biased region" description="Polar residues" evidence="7">
    <location>
        <begin position="25"/>
        <end position="41"/>
    </location>
</feature>
<dbReference type="RefSeq" id="WP_109366801.1">
    <property type="nucleotide sequence ID" value="NZ_OOFM01000003.1"/>
</dbReference>
<evidence type="ECO:0000256" key="6">
    <source>
        <dbReference type="RuleBase" id="RU004478"/>
    </source>
</evidence>
<evidence type="ECO:0000256" key="2">
    <source>
        <dbReference type="ARBA" id="ARBA00023016"/>
    </source>
</evidence>
<comment type="subcellular location">
    <subcellularLocation>
        <location evidence="4">Cytoplasm</location>
    </subcellularLocation>
</comment>
<evidence type="ECO:0000313" key="9">
    <source>
        <dbReference type="Proteomes" id="UP000246073"/>
    </source>
</evidence>
<dbReference type="GO" id="GO:0006457">
    <property type="term" value="P:protein folding"/>
    <property type="evidence" value="ECO:0007669"/>
    <property type="project" value="InterPro"/>
</dbReference>
<accession>A0A2P9HF05</accession>
<name>A0A2P9HF05_9HYPH</name>
<dbReference type="PRINTS" id="PR00773">
    <property type="entry name" value="GRPEPROTEIN"/>
</dbReference>
<keyword evidence="3 4" id="KW-0143">Chaperone</keyword>
<dbReference type="InterPro" id="IPR013805">
    <property type="entry name" value="GrpE_CC"/>
</dbReference>
<protein>
    <recommendedName>
        <fullName evidence="4 5">Protein GrpE</fullName>
    </recommendedName>
    <alternativeName>
        <fullName evidence="4">HSP-70 cofactor</fullName>
    </alternativeName>
</protein>
<comment type="subunit">
    <text evidence="4">Homodimer.</text>
</comment>
<dbReference type="PANTHER" id="PTHR21237">
    <property type="entry name" value="GRPE PROTEIN"/>
    <property type="match status" value="1"/>
</dbReference>
<dbReference type="Gene3D" id="2.30.22.10">
    <property type="entry name" value="Head domain of nucleotide exchange factor GrpE"/>
    <property type="match status" value="1"/>
</dbReference>
<evidence type="ECO:0000256" key="7">
    <source>
        <dbReference type="SAM" id="MobiDB-lite"/>
    </source>
</evidence>
<dbReference type="Proteomes" id="UP000246073">
    <property type="component" value="Unassembled WGS sequence"/>
</dbReference>
<evidence type="ECO:0000256" key="1">
    <source>
        <dbReference type="ARBA" id="ARBA00009054"/>
    </source>
</evidence>
<dbReference type="AlphaFoldDB" id="A0A2P9HF05"/>
<keyword evidence="4" id="KW-0963">Cytoplasm</keyword>
<evidence type="ECO:0000256" key="4">
    <source>
        <dbReference type="HAMAP-Rule" id="MF_01151"/>
    </source>
</evidence>
<comment type="function">
    <text evidence="4 5">Participates actively in the response to hyperosmotic and heat shock by preventing the aggregation of stress-denatured proteins, in association with DnaK and GrpE. It is the nucleotide exchange factor for DnaK and may function as a thermosensor. Unfolded proteins bind initially to DnaJ; upon interaction with the DnaJ-bound protein, DnaK hydrolyzes its bound ATP, resulting in the formation of a stable complex. GrpE releases ADP from DnaK; ATP binding to DnaK triggers the release of the substrate protein, thus completing the reaction cycle. Several rounds of ATP-dependent interactions between DnaJ, DnaK and GrpE are required for fully efficient folding.</text>
</comment>
<keyword evidence="2 4" id="KW-0346">Stress response</keyword>
<gene>
    <name evidence="4" type="primary">grpE</name>
    <name evidence="8" type="ORF">OHAE_5283</name>
</gene>
<sequence>MTRKPHDQKSSGENQRDGKTDLSNDDSASFHSVPDSKSGQAEASAEVGRLDDGNEQLRTELADLKDKFLRTLAEIENVRRRAERDISDARQYAISKFAGDILGVADNLERALASVNAEERQTANALIDGIELTRQHLLATLEKHGVKRIDPKGERFDPNYHEALYEVSDPAQPAGMVSSVVEPGYTLGNRSLRSAKVGITKNVMDPRSSQETGK</sequence>
<dbReference type="SUPFAM" id="SSF51064">
    <property type="entry name" value="Head domain of nucleotide exchange factor GrpE"/>
    <property type="match status" value="1"/>
</dbReference>
<dbReference type="GO" id="GO:0000774">
    <property type="term" value="F:adenyl-nucleotide exchange factor activity"/>
    <property type="evidence" value="ECO:0007669"/>
    <property type="project" value="InterPro"/>
</dbReference>
<evidence type="ECO:0000256" key="5">
    <source>
        <dbReference type="RuleBase" id="RU000639"/>
    </source>
</evidence>
<proteinExistence type="inferred from homology"/>
<dbReference type="Pfam" id="PF01025">
    <property type="entry name" value="GrpE"/>
    <property type="match status" value="1"/>
</dbReference>
<dbReference type="SUPFAM" id="SSF58014">
    <property type="entry name" value="Coiled-coil domain of nucleotide exchange factor GrpE"/>
    <property type="match status" value="1"/>
</dbReference>
<comment type="similarity">
    <text evidence="1 4 6">Belongs to the GrpE family.</text>
</comment>
<dbReference type="InterPro" id="IPR000740">
    <property type="entry name" value="GrpE"/>
</dbReference>
<dbReference type="InterPro" id="IPR009012">
    <property type="entry name" value="GrpE_head"/>
</dbReference>
<dbReference type="NCBIfam" id="NF010739">
    <property type="entry name" value="PRK14141.1"/>
    <property type="match status" value="1"/>
</dbReference>
<reference evidence="9" key="1">
    <citation type="submission" date="2017-12" db="EMBL/GenBank/DDBJ databases">
        <authorList>
            <person name="Diaz M."/>
        </authorList>
    </citation>
    <scope>NUCLEOTIDE SEQUENCE [LARGE SCALE GENOMIC DNA]</scope>
    <source>
        <strain evidence="9">FI11154</strain>
    </source>
</reference>
<dbReference type="HAMAP" id="MF_01151">
    <property type="entry name" value="GrpE"/>
    <property type="match status" value="1"/>
</dbReference>
<dbReference type="PANTHER" id="PTHR21237:SF23">
    <property type="entry name" value="GRPE PROTEIN HOMOLOG, MITOCHONDRIAL"/>
    <property type="match status" value="1"/>
</dbReference>
<dbReference type="GO" id="GO:0042803">
    <property type="term" value="F:protein homodimerization activity"/>
    <property type="evidence" value="ECO:0007669"/>
    <property type="project" value="InterPro"/>
</dbReference>
<organism evidence="8 9">
    <name type="scientific">Ochrobactrum soli</name>
    <dbReference type="NCBI Taxonomy" id="2448455"/>
    <lineage>
        <taxon>Bacteria</taxon>
        <taxon>Pseudomonadati</taxon>
        <taxon>Pseudomonadota</taxon>
        <taxon>Alphaproteobacteria</taxon>
        <taxon>Hyphomicrobiales</taxon>
        <taxon>Brucellaceae</taxon>
        <taxon>Brucella/Ochrobactrum group</taxon>
        <taxon>Ochrobactrum</taxon>
    </lineage>
</organism>
<evidence type="ECO:0000313" key="8">
    <source>
        <dbReference type="EMBL" id="SPL62676.1"/>
    </source>
</evidence>
<dbReference type="CDD" id="cd00446">
    <property type="entry name" value="GrpE"/>
    <property type="match status" value="1"/>
</dbReference>